<evidence type="ECO:0000313" key="2">
    <source>
        <dbReference type="Proteomes" id="UP000663880"/>
    </source>
</evidence>
<name>A0A821LKM9_9NEOP</name>
<reference evidence="1" key="1">
    <citation type="submission" date="2021-02" db="EMBL/GenBank/DDBJ databases">
        <authorList>
            <person name="Steward A R."/>
        </authorList>
    </citation>
    <scope>NUCLEOTIDE SEQUENCE</scope>
</reference>
<gene>
    <name evidence="1" type="ORF">PMACD_LOCUS773</name>
</gene>
<dbReference type="EMBL" id="CAJOBZ010000001">
    <property type="protein sequence ID" value="CAF4752311.1"/>
    <property type="molecule type" value="Genomic_DNA"/>
</dbReference>
<protein>
    <submittedName>
        <fullName evidence="1">Uncharacterized protein</fullName>
    </submittedName>
</protein>
<dbReference type="Proteomes" id="UP000663880">
    <property type="component" value="Unassembled WGS sequence"/>
</dbReference>
<accession>A0A821LKM9</accession>
<keyword evidence="2" id="KW-1185">Reference proteome</keyword>
<evidence type="ECO:0000313" key="1">
    <source>
        <dbReference type="EMBL" id="CAF4752311.1"/>
    </source>
</evidence>
<dbReference type="AlphaFoldDB" id="A0A821LKM9"/>
<proteinExistence type="predicted"/>
<comment type="caution">
    <text evidence="1">The sequence shown here is derived from an EMBL/GenBank/DDBJ whole genome shotgun (WGS) entry which is preliminary data.</text>
</comment>
<organism evidence="1 2">
    <name type="scientific">Pieris macdunnoughi</name>
    <dbReference type="NCBI Taxonomy" id="345717"/>
    <lineage>
        <taxon>Eukaryota</taxon>
        <taxon>Metazoa</taxon>
        <taxon>Ecdysozoa</taxon>
        <taxon>Arthropoda</taxon>
        <taxon>Hexapoda</taxon>
        <taxon>Insecta</taxon>
        <taxon>Pterygota</taxon>
        <taxon>Neoptera</taxon>
        <taxon>Endopterygota</taxon>
        <taxon>Lepidoptera</taxon>
        <taxon>Glossata</taxon>
        <taxon>Ditrysia</taxon>
        <taxon>Papilionoidea</taxon>
        <taxon>Pieridae</taxon>
        <taxon>Pierinae</taxon>
        <taxon>Pieris</taxon>
    </lineage>
</organism>
<sequence>MPCSLISGGFKKDNLFLVKAAAHCYVGNNWPLFVIVNGEKRLYNKNIDGDICEFSYCNRCNYFFSPRRVKHNCEVYLRNGGKTSWGRINTEVTNNNFEDEGPSSFRTTSPYKVIVEKIFVTEERNFDVFIETHCKKECYTDKKKLRNEDRPRSLLLCDPSVIELNQHDEKHYFTIKKVYHEHDGNLYLYSKDIIHEDKENQATEEPLRDEVDAPVS</sequence>